<evidence type="ECO:0000256" key="2">
    <source>
        <dbReference type="ARBA" id="ARBA00005096"/>
    </source>
</evidence>
<organism evidence="9 10">
    <name type="scientific">Tatumella ptyseos</name>
    <dbReference type="NCBI Taxonomy" id="82987"/>
    <lineage>
        <taxon>Bacteria</taxon>
        <taxon>Pseudomonadati</taxon>
        <taxon>Pseudomonadota</taxon>
        <taxon>Gammaproteobacteria</taxon>
        <taxon>Enterobacterales</taxon>
        <taxon>Erwiniaceae</taxon>
        <taxon>Tatumella</taxon>
    </lineage>
</organism>
<comment type="pathway">
    <text evidence="2">Nitrogen metabolism; nitrate reduction (assimilation).</text>
</comment>
<keyword evidence="9" id="KW-0223">Dioxygenase</keyword>
<dbReference type="InterPro" id="IPR052034">
    <property type="entry name" value="NasD-like"/>
</dbReference>
<sequence length="196" mass="21720">MRTIRLCVIGNGMVGHRFIEELIDKSPANQYEITVFCEEPRQAYDRVHLSSYFSHHTAEDLSLVREDFYGKHHIQVFIAERALTIDRQRKEVSSAAGRTVCYDKLVIATGSYPWIPPIEGSNGPDCFVYRTIEDLNAIEACALRSKRGVVIGGGLLGLEAAGALKNLGVETHVVEFSSVLMAEQLDTTGANSYAKK</sequence>
<dbReference type="PANTHER" id="PTHR43809:SF1">
    <property type="entry name" value="NITRITE REDUCTASE (NADH) LARGE SUBUNIT"/>
    <property type="match status" value="1"/>
</dbReference>
<gene>
    <name evidence="9" type="primary">todA_1</name>
    <name evidence="9" type="ORF">NCTC11468_00703</name>
</gene>
<evidence type="ECO:0000256" key="7">
    <source>
        <dbReference type="ARBA" id="ARBA00023014"/>
    </source>
</evidence>
<keyword evidence="5 9" id="KW-0560">Oxidoreductase</keyword>
<proteinExistence type="predicted"/>
<evidence type="ECO:0000256" key="5">
    <source>
        <dbReference type="ARBA" id="ARBA00023002"/>
    </source>
</evidence>
<evidence type="ECO:0000313" key="9">
    <source>
        <dbReference type="EMBL" id="SQK72456.1"/>
    </source>
</evidence>
<dbReference type="PRINTS" id="PR00368">
    <property type="entry name" value="FADPNR"/>
</dbReference>
<dbReference type="Gene3D" id="3.50.50.60">
    <property type="entry name" value="FAD/NAD(P)-binding domain"/>
    <property type="match status" value="2"/>
</dbReference>
<keyword evidence="4" id="KW-0479">Metal-binding</keyword>
<dbReference type="Proteomes" id="UP000248758">
    <property type="component" value="Chromosome 1"/>
</dbReference>
<accession>A0A2X5NH37</accession>
<dbReference type="GO" id="GO:0051213">
    <property type="term" value="F:dioxygenase activity"/>
    <property type="evidence" value="ECO:0007669"/>
    <property type="project" value="UniProtKB-KW"/>
</dbReference>
<evidence type="ECO:0000313" key="10">
    <source>
        <dbReference type="Proteomes" id="UP000248758"/>
    </source>
</evidence>
<dbReference type="EC" id="1.18.1.3" evidence="9"/>
<dbReference type="EMBL" id="LS483499">
    <property type="protein sequence ID" value="SQK72456.1"/>
    <property type="molecule type" value="Genomic_DNA"/>
</dbReference>
<evidence type="ECO:0000256" key="6">
    <source>
        <dbReference type="ARBA" id="ARBA00023004"/>
    </source>
</evidence>
<dbReference type="AlphaFoldDB" id="A0A2X5NH37"/>
<dbReference type="InterPro" id="IPR036188">
    <property type="entry name" value="FAD/NAD-bd_sf"/>
</dbReference>
<dbReference type="GO" id="GO:0008860">
    <property type="term" value="F:ferredoxin-NAD+ reductase activity"/>
    <property type="evidence" value="ECO:0007669"/>
    <property type="project" value="UniProtKB-EC"/>
</dbReference>
<dbReference type="GO" id="GO:0046872">
    <property type="term" value="F:metal ion binding"/>
    <property type="evidence" value="ECO:0007669"/>
    <property type="project" value="UniProtKB-KW"/>
</dbReference>
<dbReference type="Pfam" id="PF07992">
    <property type="entry name" value="Pyr_redox_2"/>
    <property type="match status" value="1"/>
</dbReference>
<name>A0A2X5NH37_9GAMM</name>
<dbReference type="PRINTS" id="PR00411">
    <property type="entry name" value="PNDRDTASEI"/>
</dbReference>
<dbReference type="SUPFAM" id="SSF51905">
    <property type="entry name" value="FAD/NAD(P)-binding domain"/>
    <property type="match status" value="1"/>
</dbReference>
<keyword evidence="6" id="KW-0408">Iron</keyword>
<evidence type="ECO:0000256" key="3">
    <source>
        <dbReference type="ARBA" id="ARBA00022617"/>
    </source>
</evidence>
<dbReference type="GO" id="GO:0051536">
    <property type="term" value="F:iron-sulfur cluster binding"/>
    <property type="evidence" value="ECO:0007669"/>
    <property type="project" value="UniProtKB-KW"/>
</dbReference>
<evidence type="ECO:0000259" key="8">
    <source>
        <dbReference type="Pfam" id="PF07992"/>
    </source>
</evidence>
<evidence type="ECO:0000256" key="1">
    <source>
        <dbReference type="ARBA" id="ARBA00001929"/>
    </source>
</evidence>
<reference evidence="9 10" key="1">
    <citation type="submission" date="2018-06" db="EMBL/GenBank/DDBJ databases">
        <authorList>
            <consortium name="Pathogen Informatics"/>
            <person name="Doyle S."/>
        </authorList>
    </citation>
    <scope>NUCLEOTIDE SEQUENCE [LARGE SCALE GENOMIC DNA]</scope>
    <source>
        <strain evidence="9 10">NCTC11468</strain>
    </source>
</reference>
<comment type="cofactor">
    <cofactor evidence="1">
        <name>siroheme</name>
        <dbReference type="ChEBI" id="CHEBI:60052"/>
    </cofactor>
</comment>
<evidence type="ECO:0000256" key="4">
    <source>
        <dbReference type="ARBA" id="ARBA00022723"/>
    </source>
</evidence>
<dbReference type="PANTHER" id="PTHR43809">
    <property type="entry name" value="NITRITE REDUCTASE (NADH) LARGE SUBUNIT"/>
    <property type="match status" value="1"/>
</dbReference>
<protein>
    <submittedName>
        <fullName evidence="9">Toluene 1,2-dioxygenase system ferredoxin--NAD(+) reductase component</fullName>
        <ecNumber evidence="9">1.18.1.3</ecNumber>
    </submittedName>
</protein>
<dbReference type="InterPro" id="IPR023753">
    <property type="entry name" value="FAD/NAD-binding_dom"/>
</dbReference>
<keyword evidence="3" id="KW-0349">Heme</keyword>
<dbReference type="KEGG" id="tpty:NCTC11468_00703"/>
<feature type="domain" description="FAD/NAD(P)-binding" evidence="8">
    <location>
        <begin position="5"/>
        <end position="189"/>
    </location>
</feature>
<keyword evidence="7" id="KW-0411">Iron-sulfur</keyword>